<accession>A0A225DJ99</accession>
<sequence length="90" mass="9951">MMKTGTRIKDVDGKKVSETFTYPELTYSTVTKKIPANRMRLGTIDGKAVEMSQGVGKVVIETTEADGVDPAYKPLFAEWTLVLTILPENK</sequence>
<name>A0A225DJ99_9BACT</name>
<comment type="caution">
    <text evidence="1">The sequence shown here is derived from an EMBL/GenBank/DDBJ whole genome shotgun (WGS) entry which is preliminary data.</text>
</comment>
<dbReference type="EMBL" id="NIDE01000014">
    <property type="protein sequence ID" value="OWK38668.1"/>
    <property type="molecule type" value="Genomic_DNA"/>
</dbReference>
<keyword evidence="2" id="KW-1185">Reference proteome</keyword>
<gene>
    <name evidence="1" type="ORF">FRUB_07788</name>
</gene>
<reference evidence="2" key="1">
    <citation type="submission" date="2017-06" db="EMBL/GenBank/DDBJ databases">
        <title>Genome analysis of Fimbriiglobus ruber SP5, the first member of the order Planctomycetales with confirmed chitinolytic capability.</title>
        <authorList>
            <person name="Ravin N.V."/>
            <person name="Rakitin A.L."/>
            <person name="Ivanova A.A."/>
            <person name="Beletsky A.V."/>
            <person name="Kulichevskaya I.S."/>
            <person name="Mardanov A.V."/>
            <person name="Dedysh S.N."/>
        </authorList>
    </citation>
    <scope>NUCLEOTIDE SEQUENCE [LARGE SCALE GENOMIC DNA]</scope>
    <source>
        <strain evidence="2">SP5</strain>
    </source>
</reference>
<dbReference type="AlphaFoldDB" id="A0A225DJ99"/>
<organism evidence="1 2">
    <name type="scientific">Fimbriiglobus ruber</name>
    <dbReference type="NCBI Taxonomy" id="1908690"/>
    <lineage>
        <taxon>Bacteria</taxon>
        <taxon>Pseudomonadati</taxon>
        <taxon>Planctomycetota</taxon>
        <taxon>Planctomycetia</taxon>
        <taxon>Gemmatales</taxon>
        <taxon>Gemmataceae</taxon>
        <taxon>Fimbriiglobus</taxon>
    </lineage>
</organism>
<protein>
    <submittedName>
        <fullName evidence="1">Uncharacterized protein</fullName>
    </submittedName>
</protein>
<proteinExistence type="predicted"/>
<evidence type="ECO:0000313" key="2">
    <source>
        <dbReference type="Proteomes" id="UP000214646"/>
    </source>
</evidence>
<evidence type="ECO:0000313" key="1">
    <source>
        <dbReference type="EMBL" id="OWK38668.1"/>
    </source>
</evidence>
<dbReference type="Proteomes" id="UP000214646">
    <property type="component" value="Unassembled WGS sequence"/>
</dbReference>